<protein>
    <recommendedName>
        <fullName evidence="3">DUF559 domain-containing protein</fullName>
    </recommendedName>
</protein>
<name>A0A1I0W5H9_9ACTN</name>
<gene>
    <name evidence="1" type="ORF">SAMN05192575_101731</name>
</gene>
<evidence type="ECO:0000313" key="1">
    <source>
        <dbReference type="EMBL" id="SFA84009.1"/>
    </source>
</evidence>
<organism evidence="1 2">
    <name type="scientific">Nocardioides alpinus</name>
    <dbReference type="NCBI Taxonomy" id="748909"/>
    <lineage>
        <taxon>Bacteria</taxon>
        <taxon>Bacillati</taxon>
        <taxon>Actinomycetota</taxon>
        <taxon>Actinomycetes</taxon>
        <taxon>Propionibacteriales</taxon>
        <taxon>Nocardioidaceae</taxon>
        <taxon>Nocardioides</taxon>
    </lineage>
</organism>
<dbReference type="Proteomes" id="UP000199113">
    <property type="component" value="Unassembled WGS sequence"/>
</dbReference>
<dbReference type="STRING" id="748909.SAMN05192575_101731"/>
<dbReference type="AlphaFoldDB" id="A0A1I0W5H9"/>
<accession>A0A1I0W5H9</accession>
<evidence type="ECO:0000313" key="2">
    <source>
        <dbReference type="Proteomes" id="UP000199113"/>
    </source>
</evidence>
<sequence>MLTALVDDLENGTHSVLEHGYPDRVLRPHGLPEPTSQQVVVSESGRQYRDVAHADVDLHVELDGRLHDEAEARDDDADRDLDDLARGLVTPRLRYRQVFTTPCRTASRLAVLFRARGWTGTPHSCGRPGCEDWGSKS</sequence>
<proteinExistence type="predicted"/>
<reference evidence="1" key="1">
    <citation type="submission" date="2016-10" db="EMBL/GenBank/DDBJ databases">
        <authorList>
            <person name="de Groot N.N."/>
        </authorList>
    </citation>
    <scope>NUCLEOTIDE SEQUENCE [LARGE SCALE GENOMIC DNA]</scope>
    <source>
        <strain evidence="1">CGMCC 1.10697</strain>
    </source>
</reference>
<dbReference type="EMBL" id="FOKC01000001">
    <property type="protein sequence ID" value="SFA84009.1"/>
    <property type="molecule type" value="Genomic_DNA"/>
</dbReference>
<evidence type="ECO:0008006" key="3">
    <source>
        <dbReference type="Google" id="ProtNLM"/>
    </source>
</evidence>